<comment type="caution">
    <text evidence="10">The sequence shown here is derived from an EMBL/GenBank/DDBJ whole genome shotgun (WGS) entry which is preliminary data.</text>
</comment>
<feature type="coiled-coil region" evidence="5">
    <location>
        <begin position="197"/>
        <end position="249"/>
    </location>
</feature>
<evidence type="ECO:0000256" key="2">
    <source>
        <dbReference type="ARBA" id="ARBA00022525"/>
    </source>
</evidence>
<evidence type="ECO:0000256" key="7">
    <source>
        <dbReference type="SAM" id="Phobius"/>
    </source>
</evidence>
<keyword evidence="4" id="KW-0572">Peptidoglycan-anchor</keyword>
<feature type="domain" description="Gram-positive cocci surface proteins LPxTG" evidence="9">
    <location>
        <begin position="1097"/>
        <end position="1132"/>
    </location>
</feature>
<dbReference type="Pfam" id="PF18220">
    <property type="entry name" value="BspA_v"/>
    <property type="match status" value="1"/>
</dbReference>
<organism evidence="10 11">
    <name type="scientific">Streptococcus gallolyticus</name>
    <dbReference type="NCBI Taxonomy" id="315405"/>
    <lineage>
        <taxon>Bacteria</taxon>
        <taxon>Bacillati</taxon>
        <taxon>Bacillota</taxon>
        <taxon>Bacilli</taxon>
        <taxon>Lactobacillales</taxon>
        <taxon>Streptococcaceae</taxon>
        <taxon>Streptococcus</taxon>
    </lineage>
</organism>
<evidence type="ECO:0000313" key="11">
    <source>
        <dbReference type="Proteomes" id="UP000027584"/>
    </source>
</evidence>
<feature type="signal peptide" evidence="8">
    <location>
        <begin position="1"/>
        <end position="38"/>
    </location>
</feature>
<feature type="compositionally biased region" description="Low complexity" evidence="6">
    <location>
        <begin position="46"/>
        <end position="59"/>
    </location>
</feature>
<evidence type="ECO:0000256" key="4">
    <source>
        <dbReference type="ARBA" id="ARBA00023088"/>
    </source>
</evidence>
<dbReference type="InterPro" id="IPR019931">
    <property type="entry name" value="LPXTG_anchor"/>
</dbReference>
<dbReference type="InterPro" id="IPR026345">
    <property type="entry name" value="Adh_isopep-form_adh_dom"/>
</dbReference>
<dbReference type="Pfam" id="PF17998">
    <property type="entry name" value="AgI_II_C2"/>
    <property type="match status" value="1"/>
</dbReference>
<dbReference type="PROSITE" id="PS50847">
    <property type="entry name" value="GRAM_POS_ANCHORING"/>
    <property type="match status" value="1"/>
</dbReference>
<feature type="transmembrane region" description="Helical" evidence="7">
    <location>
        <begin position="1107"/>
        <end position="1126"/>
    </location>
</feature>
<keyword evidence="3 8" id="KW-0732">Signal</keyword>
<reference evidence="10 11" key="1">
    <citation type="submission" date="2014-02" db="EMBL/GenBank/DDBJ databases">
        <authorList>
            <person name="Manrique M."/>
        </authorList>
    </citation>
    <scope>NUCLEOTIDE SEQUENCE [LARGE SCALE GENOMIC DNA]</scope>
    <source>
        <strain evidence="10 11">LMG17956</strain>
    </source>
</reference>
<sequence>MNQKEQLQGHGYFRKKKWAKGLATGIALGAAVITFAGAAGVSADETTAATDSTTEVVTSQPESTNDNNAYAENANTSEGTLSVDVDNSSVENAATEASNVGVDVTKESDKDYGTDTTTDELNNTKSEIANDQEKQVETLEQATATQTANNTAYADAQAAIDANNDYVNNAKDTYSSETTVTVTNDSSTATDGTASANNEAKTKAEQTLANNKEAVANYIEAKANYDATVSKAEELNAAVEAAANELKNKGVTVTTSSQVVNSVADVEALQAQNDATIAKSNSEKAAVDALLAQYAADLAAFNNGTNVSVSAGVKTQDVDNLTYGNSFMNGTINADGTFTFTHDMNDGLNDTYGTLGTGTLSGKLNYRVESLGNGNIAVYLDSVELYTYSYTAYRPNYAVNQNLNFHVYTLGGTEIYNTYHTGNNSFTDTINRSTTLTYEHGVSVGDTLANVGFLNIDDNWIYNTHGQAVISFTNTNKAPDPVNPPEVVANLVTAVNPEKPTLALTSLSDTTNQTIKASYYDYQLNYSPVVEKDRANSDGVDMDGKTAVKGDVLTDTLDISNLYANLNVGDTVTIIDPLEAGEYYNVDDNIAAAVANGWEVSYDAATETFTYKTTYTGEKLVMPTVDWAPAYDAAYYDNTYKVLVNDNLYQVYSNTVKTPTPEAPQPTKEITDTHGNDIDGSTTFDKNVVFHLNTDYTPYTDVTASTDAISKGFAILDDVEDGMFTVNEYGIVIRLTDDNGETTTLSTDIADVTEAGGVSTNHTGDNDSEETTAVNKLNDLFTMYHVLAGETISDEVQAILDQSGLSPVGEFYLWVAKDPASFYTNYVKAGKNVTIDLPAYLTADAGTVVPNDFYQIDFGNAYQSNLVTVQVPDVSPEKHAMSTDGSNTVLDNQTVGLGEVINYLLDGIEIPEHHDTLLQYDLTDIMDTVHDRYTGNYHGEIIGTKYVASEDLTLAYDVITDYTVNADGSISGTVIKAGDVIPEGTEYAFYFTFNQDTNEEFVNSIVKVTWDEEAGVWKLVVDSDFLQSLGIVGTFDVNAWLEAERIASGEVHNILINTINGVDYQTEVVTYTPDPEVPETPTETPTEEVPVVQSSVLPLTGDETTPLNIIASLIGVLMFVLGIFGIRKRKED</sequence>
<proteinExistence type="predicted"/>
<accession>A0A060RJ65</accession>
<keyword evidence="7" id="KW-0812">Transmembrane</keyword>
<dbReference type="NCBIfam" id="TIGR01167">
    <property type="entry name" value="LPXTG_anchor"/>
    <property type="match status" value="1"/>
</dbReference>
<protein>
    <recommendedName>
        <fullName evidence="9">Gram-positive cocci surface proteins LPxTG domain-containing protein</fullName>
    </recommendedName>
</protein>
<reference evidence="10 11" key="2">
    <citation type="submission" date="2014-05" db="EMBL/GenBank/DDBJ databases">
        <title>Genome sequence of Streptococcus gallolyticus.</title>
        <authorList>
            <person name="Del Campo R."/>
        </authorList>
    </citation>
    <scope>NUCLEOTIDE SEQUENCE [LARGE SCALE GENOMIC DNA]</scope>
    <source>
        <strain evidence="10 11">LMG17956</strain>
    </source>
</reference>
<dbReference type="InterPro" id="IPR041324">
    <property type="entry name" value="AgI/II_N"/>
</dbReference>
<gene>
    <name evidence="10" type="ORF">BN963_SGAL_00020</name>
</gene>
<keyword evidence="7" id="KW-1133">Transmembrane helix</keyword>
<evidence type="ECO:0000256" key="6">
    <source>
        <dbReference type="SAM" id="MobiDB-lite"/>
    </source>
</evidence>
<evidence type="ECO:0000256" key="8">
    <source>
        <dbReference type="SAM" id="SignalP"/>
    </source>
</evidence>
<feature type="chain" id="PRO_5039012640" description="Gram-positive cocci surface proteins LPxTG domain-containing protein" evidence="8">
    <location>
        <begin position="39"/>
        <end position="1132"/>
    </location>
</feature>
<feature type="region of interest" description="Disordered" evidence="6">
    <location>
        <begin position="46"/>
        <end position="78"/>
    </location>
</feature>
<evidence type="ECO:0000313" key="10">
    <source>
        <dbReference type="EMBL" id="CDO16842.1"/>
    </source>
</evidence>
<evidence type="ECO:0000256" key="3">
    <source>
        <dbReference type="ARBA" id="ARBA00022729"/>
    </source>
</evidence>
<dbReference type="Gene3D" id="2.60.40.740">
    <property type="match status" value="3"/>
</dbReference>
<dbReference type="InterPro" id="IPR041237">
    <property type="entry name" value="BspA_v"/>
</dbReference>
<evidence type="ECO:0000256" key="1">
    <source>
        <dbReference type="ARBA" id="ARBA00022512"/>
    </source>
</evidence>
<dbReference type="Pfam" id="PF18652">
    <property type="entry name" value="Adhesin_P1_N"/>
    <property type="match status" value="1"/>
</dbReference>
<dbReference type="Proteomes" id="UP000027584">
    <property type="component" value="Unassembled WGS sequence"/>
</dbReference>
<keyword evidence="1" id="KW-0134">Cell wall</keyword>
<evidence type="ECO:0000259" key="9">
    <source>
        <dbReference type="PROSITE" id="PS50847"/>
    </source>
</evidence>
<name>A0A060RJ65_9STRE</name>
<keyword evidence="2" id="KW-0964">Secreted</keyword>
<dbReference type="AlphaFoldDB" id="A0A060RJ65"/>
<evidence type="ECO:0000256" key="5">
    <source>
        <dbReference type="SAM" id="Coils"/>
    </source>
</evidence>
<dbReference type="EMBL" id="CCBC010000004">
    <property type="protein sequence ID" value="CDO16842.1"/>
    <property type="molecule type" value="Genomic_DNA"/>
</dbReference>
<feature type="compositionally biased region" description="Polar residues" evidence="6">
    <location>
        <begin position="60"/>
        <end position="78"/>
    </location>
</feature>
<dbReference type="NCBIfam" id="TIGR04228">
    <property type="entry name" value="isopep_sspB_C2"/>
    <property type="match status" value="2"/>
</dbReference>
<keyword evidence="5" id="KW-0175">Coiled coil</keyword>
<keyword evidence="7" id="KW-0472">Membrane</keyword>